<dbReference type="RefSeq" id="WP_068742514.1">
    <property type="nucleotide sequence ID" value="NZ_CBDRGN010000001.1"/>
</dbReference>
<reference evidence="3" key="1">
    <citation type="submission" date="2016-10" db="EMBL/GenBank/DDBJ databases">
        <authorList>
            <person name="Varghese N."/>
            <person name="Submissions S."/>
        </authorList>
    </citation>
    <scope>NUCLEOTIDE SEQUENCE [LARGE SCALE GENOMIC DNA]</scope>
    <source>
        <strain evidence="3">DSM 44234</strain>
    </source>
</reference>
<keyword evidence="3" id="KW-1185">Reference proteome</keyword>
<protein>
    <submittedName>
        <fullName evidence="2">PpGpp synthetase catalytic domain-containing protein (RelA/SpoT-type nucleotidyltranferase)</fullName>
    </submittedName>
</protein>
<feature type="domain" description="RelA/SpoT" evidence="1">
    <location>
        <begin position="39"/>
        <end position="176"/>
    </location>
</feature>
<sequence>MADIDYRNWDWLPTAANEISDYLKRLLTESGIRPHDVTARAKSIESFQRKWREKDYRDPLRDVTDTVAVRIITYSKTDLERSADLIRARLAVKPGEDRNPGDEKAAVEPRRRGYDCRHLVVAGEAATTESGWIISGGSLARYFERFGGLEIQIRTVAAHAWAEFEHARRYKGASYRAIGESDRETIDQLFGAASDARRSLDETFVAIDRILANPAQSDPVVSEAAATDPVDVEQNEVTPVDATTLTEFLTERYPNDGRASDAGLAFAVELVRKSGLQTIEALQAELDGQDDDRIKALMDMNTPVTQVRRLDDSLLARFGEDYIDSTGDSGNGKSRAMQLRSRFDLLRGKVGHSHYFLVGLDVPDDVSMQPLPAARTVREFARIVANRRGVAAAEVEGAISGRDDLPTSARAKQVTLDGGGAVWVATNLRRDASERLFAELSRNAEGLDVKVMRDDGRGPEHIES</sequence>
<dbReference type="Proteomes" id="UP000182241">
    <property type="component" value="Unassembled WGS sequence"/>
</dbReference>
<dbReference type="InterPro" id="IPR007685">
    <property type="entry name" value="RelA_SpoT"/>
</dbReference>
<dbReference type="PANTHER" id="PTHR41773:SF1">
    <property type="entry name" value="RELA_SPOT DOMAIN-CONTAINING PROTEIN"/>
    <property type="match status" value="1"/>
</dbReference>
<accession>A0A1H4R6G3</accession>
<proteinExistence type="predicted"/>
<evidence type="ECO:0000259" key="1">
    <source>
        <dbReference type="SMART" id="SM00954"/>
    </source>
</evidence>
<dbReference type="InterPro" id="IPR043519">
    <property type="entry name" value="NT_sf"/>
</dbReference>
<gene>
    <name evidence="2" type="ORF">SAMN04489793_1948</name>
</gene>
<dbReference type="PANTHER" id="PTHR41773">
    <property type="entry name" value="GTP PYROPHOSPHATASE-RELATED"/>
    <property type="match status" value="1"/>
</dbReference>
<dbReference type="GO" id="GO:0015969">
    <property type="term" value="P:guanosine tetraphosphate metabolic process"/>
    <property type="evidence" value="ECO:0007669"/>
    <property type="project" value="InterPro"/>
</dbReference>
<evidence type="ECO:0000313" key="2">
    <source>
        <dbReference type="EMBL" id="SEC27489.1"/>
    </source>
</evidence>
<dbReference type="SMART" id="SM00954">
    <property type="entry name" value="RelA_SpoT"/>
    <property type="match status" value="1"/>
</dbReference>
<evidence type="ECO:0000313" key="3">
    <source>
        <dbReference type="Proteomes" id="UP000182241"/>
    </source>
</evidence>
<dbReference type="CDD" id="cd05399">
    <property type="entry name" value="NT_Rel-Spo_like"/>
    <property type="match status" value="1"/>
</dbReference>
<dbReference type="SUPFAM" id="SSF81301">
    <property type="entry name" value="Nucleotidyltransferase"/>
    <property type="match status" value="1"/>
</dbReference>
<organism evidence="2 3">
    <name type="scientific">Tsukamurella tyrosinosolvens</name>
    <dbReference type="NCBI Taxonomy" id="57704"/>
    <lineage>
        <taxon>Bacteria</taxon>
        <taxon>Bacillati</taxon>
        <taxon>Actinomycetota</taxon>
        <taxon>Actinomycetes</taxon>
        <taxon>Mycobacteriales</taxon>
        <taxon>Tsukamurellaceae</taxon>
        <taxon>Tsukamurella</taxon>
    </lineage>
</organism>
<dbReference type="Gene3D" id="3.30.460.10">
    <property type="entry name" value="Beta Polymerase, domain 2"/>
    <property type="match status" value="1"/>
</dbReference>
<name>A0A1H4R6G3_TSUTY</name>
<dbReference type="AlphaFoldDB" id="A0A1H4R6G3"/>
<dbReference type="EMBL" id="FNSA01000003">
    <property type="protein sequence ID" value="SEC27489.1"/>
    <property type="molecule type" value="Genomic_DNA"/>
</dbReference>
<dbReference type="Pfam" id="PF04607">
    <property type="entry name" value="RelA_SpoT"/>
    <property type="match status" value="1"/>
</dbReference>
<dbReference type="STRING" id="57704.SAMN04489793_1948"/>